<dbReference type="EMBL" id="JAUCMX010000011">
    <property type="protein sequence ID" value="KAK3530746.1"/>
    <property type="molecule type" value="Genomic_DNA"/>
</dbReference>
<dbReference type="AlphaFoldDB" id="A0AAE0V2A6"/>
<dbReference type="Proteomes" id="UP001274896">
    <property type="component" value="Unassembled WGS sequence"/>
</dbReference>
<dbReference type="InterPro" id="IPR043502">
    <property type="entry name" value="DNA/RNA_pol_sf"/>
</dbReference>
<protein>
    <submittedName>
        <fullName evidence="1">Uncharacterized protein</fullName>
    </submittedName>
</protein>
<dbReference type="Gene3D" id="2.40.70.10">
    <property type="entry name" value="Acid Proteases"/>
    <property type="match status" value="1"/>
</dbReference>
<dbReference type="InterPro" id="IPR021109">
    <property type="entry name" value="Peptidase_aspartic_dom_sf"/>
</dbReference>
<dbReference type="CDD" id="cd00303">
    <property type="entry name" value="retropepsin_like"/>
    <property type="match status" value="1"/>
</dbReference>
<name>A0AAE0V2A6_9TELE</name>
<dbReference type="PANTHER" id="PTHR15503">
    <property type="entry name" value="LDOC1 RELATED"/>
    <property type="match status" value="1"/>
</dbReference>
<comment type="caution">
    <text evidence="1">The sequence shown here is derived from an EMBL/GenBank/DDBJ whole genome shotgun (WGS) entry which is preliminary data.</text>
</comment>
<keyword evidence="2" id="KW-1185">Reference proteome</keyword>
<sequence length="412" mass="46285">MLYGLETVSLRKRQESELEVAELKMLRFSLGVTRLDRIRNEYIRGTAHVGRLGDKVREARLRWFGHVNVGHGAARQEAKRKAKEEGSDLAADYAIKFRTLAAQSGWNDAALWAVFCEGLSPALQTELACWEDATSLSQYVATAIHLDNLLCQHRAGACPPVSSYPRPDYPRPCEEAPEPMQLGSLDRATVKLIDRALVEELQIPTIPCMPSLRITAIDSQPIGGGYLTHQTELLDFKVGLFHRERLAFYVTSSPTNPVILGFPWLRQHDPQISWHKGELVRWSATCLSKCLHEPVSRPCLSSVQEVFSRERAAHLLAHRAWGCTIDLLPNTSPPKGQVYPLSLPEARAIEEYIEDALAVGHIRPSTSPAAAGFFFMGKKDRGLRPCIDYRGLNVSQFVIPIHYPWYLRPWSS</sequence>
<dbReference type="Gene3D" id="3.10.10.10">
    <property type="entry name" value="HIV Type 1 Reverse Transcriptase, subunit A, domain 1"/>
    <property type="match status" value="1"/>
</dbReference>
<dbReference type="InterPro" id="IPR032567">
    <property type="entry name" value="RTL1-rel"/>
</dbReference>
<evidence type="ECO:0000313" key="2">
    <source>
        <dbReference type="Proteomes" id="UP001274896"/>
    </source>
</evidence>
<reference evidence="1" key="1">
    <citation type="submission" date="2023-06" db="EMBL/GenBank/DDBJ databases">
        <title>Male Hemibagrus guttatus genome.</title>
        <authorList>
            <person name="Bian C."/>
        </authorList>
    </citation>
    <scope>NUCLEOTIDE SEQUENCE</scope>
    <source>
        <strain evidence="1">Male_cb2023</strain>
        <tissue evidence="1">Muscle</tissue>
    </source>
</reference>
<proteinExistence type="predicted"/>
<organism evidence="1 2">
    <name type="scientific">Hemibagrus guttatus</name>
    <dbReference type="NCBI Taxonomy" id="175788"/>
    <lineage>
        <taxon>Eukaryota</taxon>
        <taxon>Metazoa</taxon>
        <taxon>Chordata</taxon>
        <taxon>Craniata</taxon>
        <taxon>Vertebrata</taxon>
        <taxon>Euteleostomi</taxon>
        <taxon>Actinopterygii</taxon>
        <taxon>Neopterygii</taxon>
        <taxon>Teleostei</taxon>
        <taxon>Ostariophysi</taxon>
        <taxon>Siluriformes</taxon>
        <taxon>Bagridae</taxon>
        <taxon>Hemibagrus</taxon>
    </lineage>
</organism>
<dbReference type="SUPFAM" id="SSF56672">
    <property type="entry name" value="DNA/RNA polymerases"/>
    <property type="match status" value="1"/>
</dbReference>
<accession>A0AAE0V2A6</accession>
<gene>
    <name evidence="1" type="ORF">QTP70_000808</name>
</gene>
<dbReference type="PANTHER" id="PTHR15503:SF22">
    <property type="entry name" value="TRANSPOSON TY3-I GAG POLYPROTEIN"/>
    <property type="match status" value="1"/>
</dbReference>
<evidence type="ECO:0000313" key="1">
    <source>
        <dbReference type="EMBL" id="KAK3530746.1"/>
    </source>
</evidence>